<dbReference type="EMBL" id="CAAALY010029710">
    <property type="protein sequence ID" value="VEL16750.1"/>
    <property type="molecule type" value="Genomic_DNA"/>
</dbReference>
<comment type="caution">
    <text evidence="1">The sequence shown here is derived from an EMBL/GenBank/DDBJ whole genome shotgun (WGS) entry which is preliminary data.</text>
</comment>
<gene>
    <name evidence="1" type="ORF">PXEA_LOCUS10190</name>
</gene>
<dbReference type="AlphaFoldDB" id="A0A3S5AHN2"/>
<sequence>MSFSGCCRGLRRCAWCRGSPTSPACLLYSGRQAICLRPSCFG</sequence>
<evidence type="ECO:0000313" key="1">
    <source>
        <dbReference type="EMBL" id="VEL16750.1"/>
    </source>
</evidence>
<protein>
    <submittedName>
        <fullName evidence="1">Uncharacterized protein</fullName>
    </submittedName>
</protein>
<name>A0A3S5AHN2_9PLAT</name>
<accession>A0A3S5AHN2</accession>
<evidence type="ECO:0000313" key="2">
    <source>
        <dbReference type="Proteomes" id="UP000784294"/>
    </source>
</evidence>
<dbReference type="Proteomes" id="UP000784294">
    <property type="component" value="Unassembled WGS sequence"/>
</dbReference>
<keyword evidence="2" id="KW-1185">Reference proteome</keyword>
<reference evidence="1" key="1">
    <citation type="submission" date="2018-11" db="EMBL/GenBank/DDBJ databases">
        <authorList>
            <consortium name="Pathogen Informatics"/>
        </authorList>
    </citation>
    <scope>NUCLEOTIDE SEQUENCE</scope>
</reference>
<proteinExistence type="predicted"/>
<organism evidence="1 2">
    <name type="scientific">Protopolystoma xenopodis</name>
    <dbReference type="NCBI Taxonomy" id="117903"/>
    <lineage>
        <taxon>Eukaryota</taxon>
        <taxon>Metazoa</taxon>
        <taxon>Spiralia</taxon>
        <taxon>Lophotrochozoa</taxon>
        <taxon>Platyhelminthes</taxon>
        <taxon>Monogenea</taxon>
        <taxon>Polyopisthocotylea</taxon>
        <taxon>Polystomatidea</taxon>
        <taxon>Polystomatidae</taxon>
        <taxon>Protopolystoma</taxon>
    </lineage>
</organism>